<protein>
    <submittedName>
        <fullName evidence="1">Uncharacterized protein</fullName>
    </submittedName>
</protein>
<gene>
    <name evidence="1" type="ORF">NLG97_g10508</name>
</gene>
<name>A0ACC1QFQ6_9HYPO</name>
<dbReference type="Proteomes" id="UP001148737">
    <property type="component" value="Unassembled WGS sequence"/>
</dbReference>
<reference evidence="1" key="1">
    <citation type="submission" date="2022-07" db="EMBL/GenBank/DDBJ databases">
        <title>Genome Sequence of Lecanicillium saksenae.</title>
        <authorList>
            <person name="Buettner E."/>
        </authorList>
    </citation>
    <scope>NUCLEOTIDE SEQUENCE</scope>
    <source>
        <strain evidence="1">VT-O1</strain>
    </source>
</reference>
<organism evidence="1 2">
    <name type="scientific">Lecanicillium saksenae</name>
    <dbReference type="NCBI Taxonomy" id="468837"/>
    <lineage>
        <taxon>Eukaryota</taxon>
        <taxon>Fungi</taxon>
        <taxon>Dikarya</taxon>
        <taxon>Ascomycota</taxon>
        <taxon>Pezizomycotina</taxon>
        <taxon>Sordariomycetes</taxon>
        <taxon>Hypocreomycetidae</taxon>
        <taxon>Hypocreales</taxon>
        <taxon>Cordycipitaceae</taxon>
        <taxon>Lecanicillium</taxon>
    </lineage>
</organism>
<proteinExistence type="predicted"/>
<keyword evidence="2" id="KW-1185">Reference proteome</keyword>
<evidence type="ECO:0000313" key="1">
    <source>
        <dbReference type="EMBL" id="KAJ3473117.1"/>
    </source>
</evidence>
<comment type="caution">
    <text evidence="1">The sequence shown here is derived from an EMBL/GenBank/DDBJ whole genome shotgun (WGS) entry which is preliminary data.</text>
</comment>
<dbReference type="EMBL" id="JANAKD010002668">
    <property type="protein sequence ID" value="KAJ3473117.1"/>
    <property type="molecule type" value="Genomic_DNA"/>
</dbReference>
<evidence type="ECO:0000313" key="2">
    <source>
        <dbReference type="Proteomes" id="UP001148737"/>
    </source>
</evidence>
<accession>A0ACC1QFQ6</accession>
<sequence length="195" mass="21492">MVTAEQVAVVTIPASTSAMQGYLSLQSNLESGLRPEASPVKADSSDSRNAGNANKEHLLDQVQTGDNEAGHVHITSLFAALPTYGPPTTARKLQYMFFKVTSSILSLLFLLSIVVASMITSIPGVFHKAFYACTFRNYDKRRVFYEEEQRRADARRARERSWKRRMSCGDGPVDQEGLAQRYQPTEAAAIPSSAT</sequence>